<dbReference type="Proteomes" id="UP000070089">
    <property type="component" value="Unassembled WGS sequence"/>
</dbReference>
<organism evidence="1 2">
    <name type="scientific">Giardia duodenalis assemblage B</name>
    <dbReference type="NCBI Taxonomy" id="1394984"/>
    <lineage>
        <taxon>Eukaryota</taxon>
        <taxon>Metamonada</taxon>
        <taxon>Diplomonadida</taxon>
        <taxon>Hexamitidae</taxon>
        <taxon>Giardiinae</taxon>
        <taxon>Giardia</taxon>
    </lineage>
</organism>
<evidence type="ECO:0000313" key="2">
    <source>
        <dbReference type="Proteomes" id="UP000070089"/>
    </source>
</evidence>
<reference evidence="1 2" key="1">
    <citation type="journal article" date="2015" name="Mol. Biochem. Parasitol.">
        <title>Identification of polymorphic genes for use in assemblage B genotyping assays through comparative genomics of multiple assemblage B Giardia duodenalis isolates.</title>
        <authorList>
            <person name="Wielinga C."/>
            <person name="Thompson R.C."/>
            <person name="Monis P."/>
            <person name="Ryan U."/>
        </authorList>
    </citation>
    <scope>NUCLEOTIDE SEQUENCE [LARGE SCALE GENOMIC DNA]</scope>
    <source>
        <strain evidence="1 2">BAH15c1</strain>
    </source>
</reference>
<proteinExistence type="predicted"/>
<protein>
    <submittedName>
        <fullName evidence="1">Uncharacterized protein</fullName>
    </submittedName>
</protein>
<gene>
    <name evidence="1" type="ORF">QR46_2041</name>
</gene>
<evidence type="ECO:0000313" key="1">
    <source>
        <dbReference type="EMBL" id="KWX13963.1"/>
    </source>
</evidence>
<name>A0A132NV58_GIAIN</name>
<dbReference type="AlphaFoldDB" id="A0A132NV58"/>
<sequence length="557" mass="61447">MAWESTSRDTLSSDLLAICSLRRKARERVISTYHQLEQSMQSGEEVATSVSSCFAQLTGSRQAFALSQDLLSQLLLARKLLLAIDVASGGESTLARLDTLLQLPTPDRALKLAADSLLTARTTGVKTDSEKITTTLAHWEAKQDTGCIVPLTLSLDDWSSRLFMDIPPITPSPLLAETTKILSLHIQALAQQIDRAYHAFQVVYTNIQSLSIIRRVDSDVLLLDVYKYSIQHVHRSTAAALSSSVNSILCSSTLEQDASAEYLYLIANLVARFISIVDHHGLRMPQLIQMPMSPALDSYAALHEQICSVYEAMEIDQTATVLATLLLDGELEHFGSTAEYSFQRIRRLERVSKEFIHSLESNVVQQTLSKFTSQNLPDLDLSALYLLAEFVSNYAHDRQLKEQVTQTYRTALKNFANTFITGSQPMLVTITQTQDPSLFVESLCDILEHQDFSISYTSEVASAIIKHCTVMMANILVQNPIPPSQVQCLKQAFKEIADALRNAFKLPAAQICAPFLSLQSILTATNSEEAATVAKGTCLEAISSALIQAYLPAAPKQ</sequence>
<dbReference type="OrthoDB" id="10256287at2759"/>
<accession>A0A132NV58</accession>
<dbReference type="EMBL" id="JXTI01000049">
    <property type="protein sequence ID" value="KWX13963.1"/>
    <property type="molecule type" value="Genomic_DNA"/>
</dbReference>
<comment type="caution">
    <text evidence="1">The sequence shown here is derived from an EMBL/GenBank/DDBJ whole genome shotgun (WGS) entry which is preliminary data.</text>
</comment>
<dbReference type="VEuPathDB" id="GiardiaDB:QR46_2041"/>